<evidence type="ECO:0000256" key="1">
    <source>
        <dbReference type="SAM" id="MobiDB-lite"/>
    </source>
</evidence>
<keyword evidence="2" id="KW-0812">Transmembrane</keyword>
<keyword evidence="4" id="KW-1185">Reference proteome</keyword>
<protein>
    <recommendedName>
        <fullName evidence="5">Phage holin family protein</fullName>
    </recommendedName>
</protein>
<sequence length="156" mass="16498">MKGATSMSETRSGGREPADGTTDDRSLRELVSDVSGDLSQLVRLEMELARLELAQEAQKVARGTGLFVGAALLGHLVLILASVTVALGLYALGLAPWLAFLIVTVVYVLLAAGLVLVGQRYFKRLQGMPRTNATMTSSMAVLRRERPAGSAGPAES</sequence>
<dbReference type="InterPro" id="IPR009937">
    <property type="entry name" value="Phage_holin_3_6"/>
</dbReference>
<keyword evidence="2" id="KW-1133">Transmembrane helix</keyword>
<feature type="compositionally biased region" description="Basic and acidic residues" evidence="1">
    <location>
        <begin position="12"/>
        <end position="26"/>
    </location>
</feature>
<dbReference type="Proteomes" id="UP000253318">
    <property type="component" value="Unassembled WGS sequence"/>
</dbReference>
<feature type="transmembrane region" description="Helical" evidence="2">
    <location>
        <begin position="66"/>
        <end position="91"/>
    </location>
</feature>
<comment type="caution">
    <text evidence="3">The sequence shown here is derived from an EMBL/GenBank/DDBJ whole genome shotgun (WGS) entry which is preliminary data.</text>
</comment>
<name>A0A368TB39_9ACTN</name>
<accession>A0A368TB39</accession>
<evidence type="ECO:0000313" key="4">
    <source>
        <dbReference type="Proteomes" id="UP000253318"/>
    </source>
</evidence>
<feature type="compositionally biased region" description="Polar residues" evidence="1">
    <location>
        <begin position="1"/>
        <end position="11"/>
    </location>
</feature>
<evidence type="ECO:0000256" key="2">
    <source>
        <dbReference type="SAM" id="Phobius"/>
    </source>
</evidence>
<reference evidence="3 4" key="1">
    <citation type="submission" date="2018-04" db="EMBL/GenBank/DDBJ databases">
        <title>Novel actinobacteria from marine sediment.</title>
        <authorList>
            <person name="Ng Z.Y."/>
            <person name="Tan G.Y.A."/>
        </authorList>
    </citation>
    <scope>NUCLEOTIDE SEQUENCE [LARGE SCALE GENOMIC DNA]</scope>
    <source>
        <strain evidence="3 4">TPS81</strain>
    </source>
</reference>
<dbReference type="RefSeq" id="WP_114398024.1">
    <property type="nucleotide sequence ID" value="NZ_QEIM01000055.1"/>
</dbReference>
<dbReference type="EMBL" id="QEIN01000007">
    <property type="protein sequence ID" value="RCV62353.1"/>
    <property type="molecule type" value="Genomic_DNA"/>
</dbReference>
<dbReference type="AlphaFoldDB" id="A0A368TB39"/>
<dbReference type="Pfam" id="PF07332">
    <property type="entry name" value="Phage_holin_3_6"/>
    <property type="match status" value="1"/>
</dbReference>
<keyword evidence="2" id="KW-0472">Membrane</keyword>
<evidence type="ECO:0008006" key="5">
    <source>
        <dbReference type="Google" id="ProtNLM"/>
    </source>
</evidence>
<feature type="region of interest" description="Disordered" evidence="1">
    <location>
        <begin position="1"/>
        <end position="26"/>
    </location>
</feature>
<gene>
    <name evidence="3" type="ORF">DEF24_01565</name>
</gene>
<proteinExistence type="predicted"/>
<organism evidence="3 4">
    <name type="scientific">Marinitenerispora sediminis</name>
    <dbReference type="NCBI Taxonomy" id="1931232"/>
    <lineage>
        <taxon>Bacteria</taxon>
        <taxon>Bacillati</taxon>
        <taxon>Actinomycetota</taxon>
        <taxon>Actinomycetes</taxon>
        <taxon>Streptosporangiales</taxon>
        <taxon>Nocardiopsidaceae</taxon>
        <taxon>Marinitenerispora</taxon>
    </lineage>
</organism>
<feature type="transmembrane region" description="Helical" evidence="2">
    <location>
        <begin position="97"/>
        <end position="118"/>
    </location>
</feature>
<evidence type="ECO:0000313" key="3">
    <source>
        <dbReference type="EMBL" id="RCV62353.1"/>
    </source>
</evidence>
<dbReference type="OrthoDB" id="3431700at2"/>